<keyword evidence="3" id="KW-1185">Reference proteome</keyword>
<feature type="region of interest" description="Disordered" evidence="1">
    <location>
        <begin position="142"/>
        <end position="166"/>
    </location>
</feature>
<dbReference type="OrthoDB" id="5323841at2"/>
<proteinExistence type="predicted"/>
<dbReference type="GO" id="GO:0000902">
    <property type="term" value="P:cell morphogenesis"/>
    <property type="evidence" value="ECO:0007669"/>
    <property type="project" value="InterPro"/>
</dbReference>
<evidence type="ECO:0000313" key="3">
    <source>
        <dbReference type="Proteomes" id="UP000256379"/>
    </source>
</evidence>
<dbReference type="EMBL" id="NXLQ01000003">
    <property type="protein sequence ID" value="RDU66748.1"/>
    <property type="molecule type" value="Genomic_DNA"/>
</dbReference>
<dbReference type="InterPro" id="IPR016098">
    <property type="entry name" value="CAP/MinC_C"/>
</dbReference>
<name>A0A3D8INA6_9HELI</name>
<dbReference type="AlphaFoldDB" id="A0A3D8INA6"/>
<comment type="caution">
    <text evidence="2">The sequence shown here is derived from an EMBL/GenBank/DDBJ whole genome shotgun (WGS) entry which is preliminary data.</text>
</comment>
<gene>
    <name evidence="2" type="ORF">CQA53_02980</name>
</gene>
<reference evidence="2 3" key="1">
    <citation type="submission" date="2018-04" db="EMBL/GenBank/DDBJ databases">
        <title>Novel Campyloabacter and Helicobacter Species and Strains.</title>
        <authorList>
            <person name="Mannion A.J."/>
            <person name="Shen Z."/>
            <person name="Fox J.G."/>
        </authorList>
    </citation>
    <scope>NUCLEOTIDE SEQUENCE [LARGE SCALE GENOMIC DNA]</scope>
    <source>
        <strain evidence="2 3">MIT 17-337</strain>
    </source>
</reference>
<dbReference type="InterPro" id="IPR036145">
    <property type="entry name" value="MinC_C_sf"/>
</dbReference>
<evidence type="ECO:0000313" key="2">
    <source>
        <dbReference type="EMBL" id="RDU66748.1"/>
    </source>
</evidence>
<dbReference type="SUPFAM" id="SSF63848">
    <property type="entry name" value="Cell-division inhibitor MinC, C-terminal domain"/>
    <property type="match status" value="1"/>
</dbReference>
<sequence length="302" mass="34670">MVKMRQKNLLVFDFEEGESEEIISYIKHNMDFIRNHCLVFHFNIDLNFEGFLKENEIDFFQVHNEHIFQQHRNKKHNPNLSPLEAKAQSLIEPRLINQNLQKLIDSLPQDKSALNQQNSIPKKIKITFDSVNSDKIITQPMESQDAQDLSIQSNEKDSQSSVLETDSTFQETQTQNSLSQDLNNQLVLQYGNNVTYSKALPYLLFQRAIRSGEELNLHAHATFLKSINVGAVIKTSGNLQIYGKCDGILESFGDYIIIKECCAGRISLQGVNLERKMLKEFEHNTKLKILTVENGMIQIAEL</sequence>
<protein>
    <recommendedName>
        <fullName evidence="4">Septum site-determining protein MinC</fullName>
    </recommendedName>
</protein>
<organism evidence="2 3">
    <name type="scientific">Helicobacter didelphidarum</name>
    <dbReference type="NCBI Taxonomy" id="2040648"/>
    <lineage>
        <taxon>Bacteria</taxon>
        <taxon>Pseudomonadati</taxon>
        <taxon>Campylobacterota</taxon>
        <taxon>Epsilonproteobacteria</taxon>
        <taxon>Campylobacterales</taxon>
        <taxon>Helicobacteraceae</taxon>
        <taxon>Helicobacter</taxon>
    </lineage>
</organism>
<dbReference type="Proteomes" id="UP000256379">
    <property type="component" value="Unassembled WGS sequence"/>
</dbReference>
<evidence type="ECO:0000256" key="1">
    <source>
        <dbReference type="SAM" id="MobiDB-lite"/>
    </source>
</evidence>
<accession>A0A3D8INA6</accession>
<dbReference type="Gene3D" id="2.160.20.70">
    <property type="match status" value="1"/>
</dbReference>
<evidence type="ECO:0008006" key="4">
    <source>
        <dbReference type="Google" id="ProtNLM"/>
    </source>
</evidence>